<sequence length="387" mass="42284">MTFGTVRQGLNSGMLQYMAKSSPSLENHLLIASGVVATGLVAVVNCLNFQVWPDFLVYLLFGVIFAVKAYDEELGLSRRVTVSGTVAMFVLSVIALIMHTNTLTPVLAAVLMASAPYHLSARQSWLLFLVANATYFLVFELTWETNNYQISFVSMIALQAFAITSSLTKQREVAAQEMLSRQNSELLAARAVLAQQSQAEERLRIAGHLHDTVGHQLTALGLQLEALAHQAPDALRPRIEDSQALARELLEGIRSTVRQMTEERRDDLASAIRRLASVTPGVTIEVDRELPALPAELTQQLVFCLQEGIHNAIRHGGADHLDIHYAEGVLSIADNGRGLRGTIVPGFGLENIRTRLAPFGGEMALTRRPDGGCVLALTLPQLERMPA</sequence>
<reference evidence="7 8" key="1">
    <citation type="submission" date="2018-01" db="EMBL/GenBank/DDBJ databases">
        <title>The draft genome sequence of Halioglobus japonicus S1-36.</title>
        <authorList>
            <person name="Du Z.-J."/>
            <person name="Shi M.-J."/>
        </authorList>
    </citation>
    <scope>NUCLEOTIDE SEQUENCE [LARGE SCALE GENOMIC DNA]</scope>
    <source>
        <strain evidence="7 8">S1-36</strain>
    </source>
</reference>
<dbReference type="Pfam" id="PF07730">
    <property type="entry name" value="HisKA_3"/>
    <property type="match status" value="1"/>
</dbReference>
<dbReference type="EMBL" id="PKUR01000002">
    <property type="protein sequence ID" value="PLW86649.1"/>
    <property type="molecule type" value="Genomic_DNA"/>
</dbReference>
<feature type="transmembrane region" description="Helical" evidence="4">
    <location>
        <begin position="125"/>
        <end position="143"/>
    </location>
</feature>
<dbReference type="Pfam" id="PF02518">
    <property type="entry name" value="HATPase_c"/>
    <property type="match status" value="1"/>
</dbReference>
<keyword evidence="4" id="KW-0812">Transmembrane</keyword>
<evidence type="ECO:0000313" key="8">
    <source>
        <dbReference type="Proteomes" id="UP000235162"/>
    </source>
</evidence>
<evidence type="ECO:0000256" key="1">
    <source>
        <dbReference type="ARBA" id="ARBA00022679"/>
    </source>
</evidence>
<evidence type="ECO:0000256" key="4">
    <source>
        <dbReference type="SAM" id="Phobius"/>
    </source>
</evidence>
<keyword evidence="8" id="KW-1185">Reference proteome</keyword>
<evidence type="ECO:0000256" key="3">
    <source>
        <dbReference type="ARBA" id="ARBA00023012"/>
    </source>
</evidence>
<dbReference type="AlphaFoldDB" id="A0AAP8MFC1"/>
<keyword evidence="1" id="KW-0808">Transferase</keyword>
<feature type="domain" description="Histidine kinase/HSP90-like ATPase" evidence="5">
    <location>
        <begin position="300"/>
        <end position="381"/>
    </location>
</feature>
<dbReference type="PANTHER" id="PTHR24421">
    <property type="entry name" value="NITRATE/NITRITE SENSOR PROTEIN NARX-RELATED"/>
    <property type="match status" value="1"/>
</dbReference>
<dbReference type="InterPro" id="IPR036890">
    <property type="entry name" value="HATPase_C_sf"/>
</dbReference>
<organism evidence="7 8">
    <name type="scientific">Halioglobus japonicus</name>
    <dbReference type="NCBI Taxonomy" id="930805"/>
    <lineage>
        <taxon>Bacteria</taxon>
        <taxon>Pseudomonadati</taxon>
        <taxon>Pseudomonadota</taxon>
        <taxon>Gammaproteobacteria</taxon>
        <taxon>Cellvibrionales</taxon>
        <taxon>Halieaceae</taxon>
        <taxon>Halioglobus</taxon>
    </lineage>
</organism>
<dbReference type="SUPFAM" id="SSF55874">
    <property type="entry name" value="ATPase domain of HSP90 chaperone/DNA topoisomerase II/histidine kinase"/>
    <property type="match status" value="1"/>
</dbReference>
<keyword evidence="4" id="KW-1133">Transmembrane helix</keyword>
<dbReference type="GO" id="GO:0046983">
    <property type="term" value="F:protein dimerization activity"/>
    <property type="evidence" value="ECO:0007669"/>
    <property type="project" value="InterPro"/>
</dbReference>
<dbReference type="CDD" id="cd16917">
    <property type="entry name" value="HATPase_UhpB-NarQ-NarX-like"/>
    <property type="match status" value="1"/>
</dbReference>
<dbReference type="InterPro" id="IPR011712">
    <property type="entry name" value="Sig_transdc_His_kin_sub3_dim/P"/>
</dbReference>
<protein>
    <submittedName>
        <fullName evidence="7">Uncharacterized protein</fullName>
    </submittedName>
</protein>
<keyword evidence="3" id="KW-0902">Two-component regulatory system</keyword>
<dbReference type="Gene3D" id="3.30.565.10">
    <property type="entry name" value="Histidine kinase-like ATPase, C-terminal domain"/>
    <property type="match status" value="1"/>
</dbReference>
<evidence type="ECO:0000256" key="2">
    <source>
        <dbReference type="ARBA" id="ARBA00022777"/>
    </source>
</evidence>
<evidence type="ECO:0000259" key="5">
    <source>
        <dbReference type="Pfam" id="PF02518"/>
    </source>
</evidence>
<dbReference type="Proteomes" id="UP000235162">
    <property type="component" value="Unassembled WGS sequence"/>
</dbReference>
<feature type="transmembrane region" description="Helical" evidence="4">
    <location>
        <begin position="90"/>
        <end position="113"/>
    </location>
</feature>
<dbReference type="PANTHER" id="PTHR24421:SF59">
    <property type="entry name" value="OXYGEN SENSOR HISTIDINE KINASE NREB"/>
    <property type="match status" value="1"/>
</dbReference>
<proteinExistence type="predicted"/>
<dbReference type="InterPro" id="IPR050482">
    <property type="entry name" value="Sensor_HK_TwoCompSys"/>
</dbReference>
<accession>A0AAP8MFC1</accession>
<name>A0AAP8MFC1_9GAMM</name>
<evidence type="ECO:0000259" key="6">
    <source>
        <dbReference type="Pfam" id="PF07730"/>
    </source>
</evidence>
<feature type="transmembrane region" description="Helical" evidence="4">
    <location>
        <begin position="28"/>
        <end position="48"/>
    </location>
</feature>
<dbReference type="GO" id="GO:0000155">
    <property type="term" value="F:phosphorelay sensor kinase activity"/>
    <property type="evidence" value="ECO:0007669"/>
    <property type="project" value="InterPro"/>
</dbReference>
<dbReference type="GO" id="GO:0016020">
    <property type="term" value="C:membrane"/>
    <property type="evidence" value="ECO:0007669"/>
    <property type="project" value="InterPro"/>
</dbReference>
<dbReference type="InterPro" id="IPR003594">
    <property type="entry name" value="HATPase_dom"/>
</dbReference>
<comment type="caution">
    <text evidence="7">The sequence shown here is derived from an EMBL/GenBank/DDBJ whole genome shotgun (WGS) entry which is preliminary data.</text>
</comment>
<feature type="domain" description="Signal transduction histidine kinase subgroup 3 dimerisation and phosphoacceptor" evidence="6">
    <location>
        <begin position="201"/>
        <end position="262"/>
    </location>
</feature>
<gene>
    <name evidence="7" type="ORF">C0029_09650</name>
</gene>
<evidence type="ECO:0000313" key="7">
    <source>
        <dbReference type="EMBL" id="PLW86649.1"/>
    </source>
</evidence>
<keyword evidence="2" id="KW-0418">Kinase</keyword>
<keyword evidence="4" id="KW-0472">Membrane</keyword>
<dbReference type="Gene3D" id="1.20.5.1930">
    <property type="match status" value="1"/>
</dbReference>